<dbReference type="KEGG" id="thyd:TTHT_1353"/>
<comment type="catalytic activity">
    <reaction evidence="11">
        <text>a fatty acyl-[ACP] + malonyl-[ACP] + H(+) = a 3-oxoacyl-[ACP] + holo-[ACP] + CO2</text>
        <dbReference type="Rhea" id="RHEA:22836"/>
        <dbReference type="Rhea" id="RHEA-COMP:9623"/>
        <dbReference type="Rhea" id="RHEA-COMP:9685"/>
        <dbReference type="Rhea" id="RHEA-COMP:9916"/>
        <dbReference type="Rhea" id="RHEA-COMP:14125"/>
        <dbReference type="ChEBI" id="CHEBI:15378"/>
        <dbReference type="ChEBI" id="CHEBI:16526"/>
        <dbReference type="ChEBI" id="CHEBI:64479"/>
        <dbReference type="ChEBI" id="CHEBI:78449"/>
        <dbReference type="ChEBI" id="CHEBI:78776"/>
        <dbReference type="ChEBI" id="CHEBI:138651"/>
    </reaction>
</comment>
<evidence type="ECO:0000259" key="14">
    <source>
        <dbReference type="PROSITE" id="PS52004"/>
    </source>
</evidence>
<evidence type="ECO:0000313" key="15">
    <source>
        <dbReference type="EMBL" id="BBB32866.1"/>
    </source>
</evidence>
<dbReference type="NCBIfam" id="NF005589">
    <property type="entry name" value="PRK07314.1"/>
    <property type="match status" value="1"/>
</dbReference>
<dbReference type="CDD" id="cd00834">
    <property type="entry name" value="KAS_I_II"/>
    <property type="match status" value="1"/>
</dbReference>
<evidence type="ECO:0000313" key="16">
    <source>
        <dbReference type="Proteomes" id="UP000595564"/>
    </source>
</evidence>
<dbReference type="Gene3D" id="3.40.47.10">
    <property type="match status" value="1"/>
</dbReference>
<dbReference type="PANTHER" id="PTHR11712">
    <property type="entry name" value="POLYKETIDE SYNTHASE-RELATED"/>
    <property type="match status" value="1"/>
</dbReference>
<dbReference type="GO" id="GO:0005829">
    <property type="term" value="C:cytosol"/>
    <property type="evidence" value="ECO:0007669"/>
    <property type="project" value="TreeGrafter"/>
</dbReference>
<dbReference type="Pfam" id="PF02801">
    <property type="entry name" value="Ketoacyl-synt_C"/>
    <property type="match status" value="1"/>
</dbReference>
<dbReference type="PROSITE" id="PS00606">
    <property type="entry name" value="KS3_1"/>
    <property type="match status" value="1"/>
</dbReference>
<dbReference type="AlphaFoldDB" id="A0A7R6SYR9"/>
<dbReference type="GO" id="GO:0004315">
    <property type="term" value="F:3-oxoacyl-[acyl-carrier-protein] synthase activity"/>
    <property type="evidence" value="ECO:0007669"/>
    <property type="project" value="UniProtKB-UniRule"/>
</dbReference>
<feature type="active site" description="For beta-ketoacyl synthase activity" evidence="12">
    <location>
        <position position="162"/>
    </location>
</feature>
<dbReference type="InterPro" id="IPR014031">
    <property type="entry name" value="Ketoacyl_synth_C"/>
</dbReference>
<keyword evidence="8" id="KW-0443">Lipid metabolism</keyword>
<keyword evidence="10 11" id="KW-0012">Acyltransferase</keyword>
<dbReference type="InterPro" id="IPR000794">
    <property type="entry name" value="Beta-ketoacyl_synthase"/>
</dbReference>
<evidence type="ECO:0000256" key="13">
    <source>
        <dbReference type="RuleBase" id="RU003694"/>
    </source>
</evidence>
<evidence type="ECO:0000256" key="4">
    <source>
        <dbReference type="ARBA" id="ARBA00014657"/>
    </source>
</evidence>
<evidence type="ECO:0000256" key="12">
    <source>
        <dbReference type="PIRSR" id="PIRSR000447-1"/>
    </source>
</evidence>
<dbReference type="InterPro" id="IPR017568">
    <property type="entry name" value="3-oxoacyl-ACP_synth-2"/>
</dbReference>
<evidence type="ECO:0000256" key="1">
    <source>
        <dbReference type="ARBA" id="ARBA00005194"/>
    </source>
</evidence>
<dbReference type="GO" id="GO:0006633">
    <property type="term" value="P:fatty acid biosynthetic process"/>
    <property type="evidence" value="ECO:0007669"/>
    <property type="project" value="UniProtKB-UniRule"/>
</dbReference>
<comment type="similarity">
    <text evidence="2 11 13">Belongs to the thiolase-like superfamily. Beta-ketoacyl-ACP synthases family.</text>
</comment>
<proteinExistence type="inferred from homology"/>
<sequence length="412" mass="43982">MKKRVVVTGIGLVSPLGTGSHELYQRFLNGENGIRKITKFDTEGFASKIAGEVDFDEGAFIPPKESRKMDNFIKYAIAASEIALEDSKLKIDDSNCNEIGVLVGSGIGGLNFIEQQYKTLMERGPRRVSPFFIPSVIINLASGAVSIRLGAKGPNSSVVTACATGTNSIGDAFKIIQRGDAIAMIAGGCEAAITPLAVAGFSQMKALSTRNDEPEKASRPFDKERDGFVIGEGAGILILEELEHALNRGAKIYAEIVGYGMSGDAYHITAPAEDGDGARRAMAAAIKDAGIKHEQINYINAHGTSTYYNDKIETKAIKDLFGQHAYKIKINSTKSMTGHLLGGAGGLEASILALTLFTGKAHPTRNLEVKDPECDLDYMPGNAQEINPAYGMSNSFGFGGTNASIVMKKFKE</sequence>
<dbReference type="EMBL" id="AP017470">
    <property type="protein sequence ID" value="BBB32866.1"/>
    <property type="molecule type" value="Genomic_DNA"/>
</dbReference>
<name>A0A7R6SYR9_9BACT</name>
<keyword evidence="6 11" id="KW-0808">Transferase</keyword>
<dbReference type="NCBIfam" id="TIGR03150">
    <property type="entry name" value="fabF"/>
    <property type="match status" value="1"/>
</dbReference>
<dbReference type="SMART" id="SM00825">
    <property type="entry name" value="PKS_KS"/>
    <property type="match status" value="1"/>
</dbReference>
<organism evidence="15 16">
    <name type="scientific">Thermotomaculum hydrothermale</name>
    <dbReference type="NCBI Taxonomy" id="981385"/>
    <lineage>
        <taxon>Bacteria</taxon>
        <taxon>Pseudomonadati</taxon>
        <taxon>Acidobacteriota</taxon>
        <taxon>Holophagae</taxon>
        <taxon>Thermotomaculales</taxon>
        <taxon>Thermotomaculaceae</taxon>
        <taxon>Thermotomaculum</taxon>
    </lineage>
</organism>
<dbReference type="SUPFAM" id="SSF53901">
    <property type="entry name" value="Thiolase-like"/>
    <property type="match status" value="2"/>
</dbReference>
<evidence type="ECO:0000256" key="7">
    <source>
        <dbReference type="ARBA" id="ARBA00022832"/>
    </source>
</evidence>
<dbReference type="UniPathway" id="UPA00094"/>
<keyword evidence="7" id="KW-0276">Fatty acid metabolism</keyword>
<comment type="pathway">
    <text evidence="1 11">Lipid metabolism; fatty acid biosynthesis.</text>
</comment>
<dbReference type="PROSITE" id="PS52004">
    <property type="entry name" value="KS3_2"/>
    <property type="match status" value="1"/>
</dbReference>
<comment type="catalytic activity">
    <reaction evidence="11">
        <text>(9Z)-hexadecenoyl-[ACP] + malonyl-[ACP] + H(+) = 3-oxo-(11Z)-octadecenoyl-[ACP] + holo-[ACP] + CO2</text>
        <dbReference type="Rhea" id="RHEA:55040"/>
        <dbReference type="Rhea" id="RHEA-COMP:9623"/>
        <dbReference type="Rhea" id="RHEA-COMP:9685"/>
        <dbReference type="Rhea" id="RHEA-COMP:10800"/>
        <dbReference type="Rhea" id="RHEA-COMP:14074"/>
        <dbReference type="ChEBI" id="CHEBI:15378"/>
        <dbReference type="ChEBI" id="CHEBI:16526"/>
        <dbReference type="ChEBI" id="CHEBI:64479"/>
        <dbReference type="ChEBI" id="CHEBI:78449"/>
        <dbReference type="ChEBI" id="CHEBI:83989"/>
        <dbReference type="ChEBI" id="CHEBI:138538"/>
        <dbReference type="EC" id="2.3.1.179"/>
    </reaction>
</comment>
<reference evidence="15 16" key="1">
    <citation type="journal article" date="2012" name="Extremophiles">
        <title>Thermotomaculum hydrothermale gen. nov., sp. nov., a novel heterotrophic thermophile within the phylum Acidobacteria from a deep-sea hydrothermal vent chimney in the Southern Okinawa Trough.</title>
        <authorList>
            <person name="Izumi H."/>
            <person name="Nunoura T."/>
            <person name="Miyazaki M."/>
            <person name="Mino S."/>
            <person name="Toki T."/>
            <person name="Takai K."/>
            <person name="Sako Y."/>
            <person name="Sawabe T."/>
            <person name="Nakagawa S."/>
        </authorList>
    </citation>
    <scope>NUCLEOTIDE SEQUENCE [LARGE SCALE GENOMIC DNA]</scope>
    <source>
        <strain evidence="15 16">AC55</strain>
    </source>
</reference>
<protein>
    <recommendedName>
        <fullName evidence="4 11">3-oxoacyl-[acyl-carrier-protein] synthase 2</fullName>
        <ecNumber evidence="3 11">2.3.1.179</ecNumber>
    </recommendedName>
</protein>
<feature type="domain" description="Ketosynthase family 3 (KS3)" evidence="14">
    <location>
        <begin position="2"/>
        <end position="409"/>
    </location>
</feature>
<evidence type="ECO:0000256" key="2">
    <source>
        <dbReference type="ARBA" id="ARBA00008467"/>
    </source>
</evidence>
<keyword evidence="16" id="KW-1185">Reference proteome</keyword>
<dbReference type="Proteomes" id="UP000595564">
    <property type="component" value="Chromosome"/>
</dbReference>
<evidence type="ECO:0000256" key="10">
    <source>
        <dbReference type="ARBA" id="ARBA00023315"/>
    </source>
</evidence>
<dbReference type="NCBIfam" id="NF004970">
    <property type="entry name" value="PRK06333.1"/>
    <property type="match status" value="1"/>
</dbReference>
<dbReference type="RefSeq" id="WP_201327167.1">
    <property type="nucleotide sequence ID" value="NZ_AP017470.1"/>
</dbReference>
<evidence type="ECO:0000256" key="8">
    <source>
        <dbReference type="ARBA" id="ARBA00023098"/>
    </source>
</evidence>
<evidence type="ECO:0000256" key="9">
    <source>
        <dbReference type="ARBA" id="ARBA00023160"/>
    </source>
</evidence>
<dbReference type="InterPro" id="IPR018201">
    <property type="entry name" value="Ketoacyl_synth_AS"/>
</dbReference>
<keyword evidence="5 11" id="KW-0444">Lipid biosynthesis</keyword>
<comment type="function">
    <text evidence="11">Involved in the type II fatty acid elongation cycle. Catalyzes the elongation of a wide range of acyl-ACP by the addition of two carbons from malonyl-ACP to an acyl acceptor. Can efficiently catalyze the conversion of palmitoleoyl-ACP (cis-hexadec-9-enoyl-ACP) to cis-vaccenoyl-ACP (cis-octadec-11-enoyl-ACP), an essential step in the thermal regulation of fatty acid composition.</text>
</comment>
<dbReference type="PIRSF" id="PIRSF000447">
    <property type="entry name" value="KAS_II"/>
    <property type="match status" value="1"/>
</dbReference>
<evidence type="ECO:0000256" key="11">
    <source>
        <dbReference type="PIRNR" id="PIRNR000447"/>
    </source>
</evidence>
<dbReference type="EC" id="2.3.1.179" evidence="3 11"/>
<dbReference type="InterPro" id="IPR020841">
    <property type="entry name" value="PKS_Beta-ketoAc_synthase_dom"/>
</dbReference>
<evidence type="ECO:0000256" key="3">
    <source>
        <dbReference type="ARBA" id="ARBA00012356"/>
    </source>
</evidence>
<evidence type="ECO:0000256" key="5">
    <source>
        <dbReference type="ARBA" id="ARBA00022516"/>
    </source>
</evidence>
<dbReference type="InterPro" id="IPR014030">
    <property type="entry name" value="Ketoacyl_synth_N"/>
</dbReference>
<dbReference type="Pfam" id="PF00109">
    <property type="entry name" value="ketoacyl-synt"/>
    <property type="match status" value="1"/>
</dbReference>
<accession>A0A7R6SYR9</accession>
<gene>
    <name evidence="15" type="primary">fabF</name>
    <name evidence="15" type="ORF">TTHT_1353</name>
</gene>
<dbReference type="InterPro" id="IPR016039">
    <property type="entry name" value="Thiolase-like"/>
</dbReference>
<dbReference type="PANTHER" id="PTHR11712:SF336">
    <property type="entry name" value="3-OXOACYL-[ACYL-CARRIER-PROTEIN] SYNTHASE, MITOCHONDRIAL"/>
    <property type="match status" value="1"/>
</dbReference>
<evidence type="ECO:0000256" key="6">
    <source>
        <dbReference type="ARBA" id="ARBA00022679"/>
    </source>
</evidence>
<keyword evidence="9 11" id="KW-0275">Fatty acid biosynthesis</keyword>
<dbReference type="FunFam" id="3.40.47.10:FF:000009">
    <property type="entry name" value="3-oxoacyl-[acyl-carrier-protein] synthase 2"/>
    <property type="match status" value="1"/>
</dbReference>